<dbReference type="InterPro" id="IPR000718">
    <property type="entry name" value="Peptidase_M13"/>
</dbReference>
<name>A0A9P5RRT3_9FUNG</name>
<accession>A0A9P5RRT3</accession>
<keyword evidence="4" id="KW-1185">Reference proteome</keyword>
<gene>
    <name evidence="3" type="primary">NEP3</name>
    <name evidence="3" type="ORF">BG015_001983</name>
</gene>
<feature type="domain" description="Peptidase M13 C-terminal" evidence="2">
    <location>
        <begin position="9"/>
        <end position="52"/>
    </location>
</feature>
<dbReference type="GO" id="GO:0016485">
    <property type="term" value="P:protein processing"/>
    <property type="evidence" value="ECO:0007669"/>
    <property type="project" value="TreeGrafter"/>
</dbReference>
<dbReference type="PANTHER" id="PTHR11733:SF167">
    <property type="entry name" value="FI17812P1-RELATED"/>
    <property type="match status" value="1"/>
</dbReference>
<dbReference type="Pfam" id="PF01431">
    <property type="entry name" value="Peptidase_M13"/>
    <property type="match status" value="1"/>
</dbReference>
<feature type="non-terminal residue" evidence="3">
    <location>
        <position position="53"/>
    </location>
</feature>
<dbReference type="GO" id="GO:0005886">
    <property type="term" value="C:plasma membrane"/>
    <property type="evidence" value="ECO:0007669"/>
    <property type="project" value="TreeGrafter"/>
</dbReference>
<comment type="caution">
    <text evidence="3">The sequence shown here is derived from an EMBL/GenBank/DDBJ whole genome shotgun (WGS) entry which is preliminary data.</text>
</comment>
<evidence type="ECO:0000313" key="3">
    <source>
        <dbReference type="EMBL" id="KAF9139532.1"/>
    </source>
</evidence>
<dbReference type="InterPro" id="IPR018497">
    <property type="entry name" value="Peptidase_M13_C"/>
</dbReference>
<reference evidence="3" key="1">
    <citation type="journal article" date="2020" name="Fungal Divers.">
        <title>Resolving the Mortierellaceae phylogeny through synthesis of multi-gene phylogenetics and phylogenomics.</title>
        <authorList>
            <person name="Vandepol N."/>
            <person name="Liber J."/>
            <person name="Desiro A."/>
            <person name="Na H."/>
            <person name="Kennedy M."/>
            <person name="Barry K."/>
            <person name="Grigoriev I.V."/>
            <person name="Miller A.N."/>
            <person name="O'Donnell K."/>
            <person name="Stajich J.E."/>
            <person name="Bonito G."/>
        </authorList>
    </citation>
    <scope>NUCLEOTIDE SEQUENCE</scope>
    <source>
        <strain evidence="3">NRRL 6426</strain>
    </source>
</reference>
<dbReference type="PROSITE" id="PS51885">
    <property type="entry name" value="NEPRILYSIN"/>
    <property type="match status" value="1"/>
</dbReference>
<evidence type="ECO:0000313" key="4">
    <source>
        <dbReference type="Proteomes" id="UP000748756"/>
    </source>
</evidence>
<organism evidence="3 4">
    <name type="scientific">Linnemannia schmuckeri</name>
    <dbReference type="NCBI Taxonomy" id="64567"/>
    <lineage>
        <taxon>Eukaryota</taxon>
        <taxon>Fungi</taxon>
        <taxon>Fungi incertae sedis</taxon>
        <taxon>Mucoromycota</taxon>
        <taxon>Mortierellomycotina</taxon>
        <taxon>Mortierellomycetes</taxon>
        <taxon>Mortierellales</taxon>
        <taxon>Mortierellaceae</taxon>
        <taxon>Linnemannia</taxon>
    </lineage>
</organism>
<evidence type="ECO:0000256" key="1">
    <source>
        <dbReference type="ARBA" id="ARBA00007357"/>
    </source>
</evidence>
<dbReference type="OrthoDB" id="2441876at2759"/>
<protein>
    <submittedName>
        <fullName evidence="3">Peptidase M13</fullName>
    </submittedName>
</protein>
<sequence length="53" mass="5732">MFMVPATANAYYMQDINAIGFPAGILQTPFFSIENPEYINYGSMGAIGGHEIG</sequence>
<comment type="similarity">
    <text evidence="1">Belongs to the peptidase M13 family.</text>
</comment>
<dbReference type="AlphaFoldDB" id="A0A9P5RRT3"/>
<dbReference type="Proteomes" id="UP000748756">
    <property type="component" value="Unassembled WGS sequence"/>
</dbReference>
<dbReference type="EMBL" id="JAAAUQ010001379">
    <property type="protein sequence ID" value="KAF9139532.1"/>
    <property type="molecule type" value="Genomic_DNA"/>
</dbReference>
<dbReference type="InterPro" id="IPR024079">
    <property type="entry name" value="MetalloPept_cat_dom_sf"/>
</dbReference>
<dbReference type="Gene3D" id="3.40.390.10">
    <property type="entry name" value="Collagenase (Catalytic Domain)"/>
    <property type="match status" value="1"/>
</dbReference>
<dbReference type="PRINTS" id="PR00786">
    <property type="entry name" value="NEPRILYSIN"/>
</dbReference>
<evidence type="ECO:0000259" key="2">
    <source>
        <dbReference type="Pfam" id="PF01431"/>
    </source>
</evidence>
<dbReference type="SUPFAM" id="SSF55486">
    <property type="entry name" value="Metalloproteases ('zincins'), catalytic domain"/>
    <property type="match status" value="1"/>
</dbReference>
<dbReference type="GO" id="GO:0004222">
    <property type="term" value="F:metalloendopeptidase activity"/>
    <property type="evidence" value="ECO:0007669"/>
    <property type="project" value="InterPro"/>
</dbReference>
<proteinExistence type="inferred from homology"/>
<dbReference type="PANTHER" id="PTHR11733">
    <property type="entry name" value="ZINC METALLOPROTEASE FAMILY M13 NEPRILYSIN-RELATED"/>
    <property type="match status" value="1"/>
</dbReference>